<comment type="function">
    <text evidence="5">Bidirectionally degrades single-stranded DNA into large acid-insoluble oligonucleotides, which are then degraded further into small acid-soluble oligonucleotides.</text>
</comment>
<reference evidence="9 10" key="1">
    <citation type="submission" date="2014-12" db="EMBL/GenBank/DDBJ databases">
        <title>Draft genome sequences of 10 type strains of Lactococcus.</title>
        <authorList>
            <person name="Sun Z."/>
            <person name="Zhong Z."/>
            <person name="Liu W."/>
            <person name="Zhang W."/>
            <person name="Zhang H."/>
        </authorList>
    </citation>
    <scope>NUCLEOTIDE SEQUENCE [LARGE SCALE GENOMIC DNA]</scope>
    <source>
        <strain evidence="9 10">DSM 21502</strain>
    </source>
</reference>
<accession>A0A2A5SV83</accession>
<keyword evidence="4 5" id="KW-0269">Exonuclease</keyword>
<dbReference type="EC" id="3.1.11.6" evidence="5"/>
<keyword evidence="3 5" id="KW-0378">Hydrolase</keyword>
<comment type="catalytic activity">
    <reaction evidence="5 6">
        <text>Exonucleolytic cleavage in either 5'- to 3'- or 3'- to 5'-direction to yield nucleoside 5'-phosphates.</text>
        <dbReference type="EC" id="3.1.11.6"/>
    </reaction>
</comment>
<dbReference type="GO" id="GO:0005737">
    <property type="term" value="C:cytoplasm"/>
    <property type="evidence" value="ECO:0007669"/>
    <property type="project" value="UniProtKB-SubCell"/>
</dbReference>
<evidence type="ECO:0000313" key="10">
    <source>
        <dbReference type="Proteomes" id="UP000218711"/>
    </source>
</evidence>
<dbReference type="Proteomes" id="UP000218711">
    <property type="component" value="Unassembled WGS sequence"/>
</dbReference>
<evidence type="ECO:0000256" key="1">
    <source>
        <dbReference type="ARBA" id="ARBA00022490"/>
    </source>
</evidence>
<dbReference type="Pfam" id="PF02601">
    <property type="entry name" value="Exonuc_VII_L"/>
    <property type="match status" value="1"/>
</dbReference>
<dbReference type="CDD" id="cd04489">
    <property type="entry name" value="ExoVII_LU_OBF"/>
    <property type="match status" value="1"/>
</dbReference>
<dbReference type="EMBL" id="JXKC01000002">
    <property type="protein sequence ID" value="PCS19840.1"/>
    <property type="molecule type" value="Genomic_DNA"/>
</dbReference>
<protein>
    <recommendedName>
        <fullName evidence="5">Exodeoxyribonuclease 7 large subunit</fullName>
        <ecNumber evidence="5">3.1.11.6</ecNumber>
    </recommendedName>
    <alternativeName>
        <fullName evidence="5">Exodeoxyribonuclease VII large subunit</fullName>
        <shortName evidence="5">Exonuclease VII large subunit</shortName>
    </alternativeName>
</protein>
<evidence type="ECO:0000256" key="6">
    <source>
        <dbReference type="RuleBase" id="RU004355"/>
    </source>
</evidence>
<dbReference type="GO" id="GO:0003676">
    <property type="term" value="F:nucleic acid binding"/>
    <property type="evidence" value="ECO:0007669"/>
    <property type="project" value="InterPro"/>
</dbReference>
<dbReference type="AlphaFoldDB" id="A0A2A5SV83"/>
<dbReference type="GO" id="GO:0008855">
    <property type="term" value="F:exodeoxyribonuclease VII activity"/>
    <property type="evidence" value="ECO:0007669"/>
    <property type="project" value="UniProtKB-UniRule"/>
</dbReference>
<dbReference type="NCBIfam" id="TIGR00237">
    <property type="entry name" value="xseA"/>
    <property type="match status" value="1"/>
</dbReference>
<gene>
    <name evidence="5" type="primary">xseA</name>
    <name evidence="9" type="ORF">RU92_GL001358</name>
</gene>
<comment type="subunit">
    <text evidence="5">Heterooligomer composed of large and small subunits.</text>
</comment>
<evidence type="ECO:0000256" key="2">
    <source>
        <dbReference type="ARBA" id="ARBA00022722"/>
    </source>
</evidence>
<feature type="domain" description="OB-fold nucleic acid binding" evidence="8">
    <location>
        <begin position="5"/>
        <end position="98"/>
    </location>
</feature>
<comment type="caution">
    <text evidence="9">The sequence shown here is derived from an EMBL/GenBank/DDBJ whole genome shotgun (WGS) entry which is preliminary data.</text>
</comment>
<dbReference type="InterPro" id="IPR003753">
    <property type="entry name" value="Exonuc_VII_L"/>
</dbReference>
<feature type="domain" description="Exonuclease VII large subunit C-terminal" evidence="7">
    <location>
        <begin position="122"/>
        <end position="414"/>
    </location>
</feature>
<comment type="subcellular location">
    <subcellularLocation>
        <location evidence="5 6">Cytoplasm</location>
    </subcellularLocation>
</comment>
<dbReference type="InterPro" id="IPR020579">
    <property type="entry name" value="Exonuc_VII_lsu_C"/>
</dbReference>
<comment type="similarity">
    <text evidence="5 6">Belongs to the XseA family.</text>
</comment>
<evidence type="ECO:0000256" key="4">
    <source>
        <dbReference type="ARBA" id="ARBA00022839"/>
    </source>
</evidence>
<dbReference type="PANTHER" id="PTHR30008">
    <property type="entry name" value="EXODEOXYRIBONUCLEASE 7 LARGE SUBUNIT"/>
    <property type="match status" value="1"/>
</dbReference>
<keyword evidence="2 5" id="KW-0540">Nuclease</keyword>
<organism evidence="9 10">
    <name type="scientific">Lactococcus cremoris subsp. tructae</name>
    <dbReference type="NCBI Taxonomy" id="542833"/>
    <lineage>
        <taxon>Bacteria</taxon>
        <taxon>Bacillati</taxon>
        <taxon>Bacillota</taxon>
        <taxon>Bacilli</taxon>
        <taxon>Lactobacillales</taxon>
        <taxon>Streptococcaceae</taxon>
        <taxon>Lactococcus</taxon>
    </lineage>
</organism>
<dbReference type="GO" id="GO:0006308">
    <property type="term" value="P:DNA catabolic process"/>
    <property type="evidence" value="ECO:0007669"/>
    <property type="project" value="UniProtKB-UniRule"/>
</dbReference>
<name>A0A2A5SV83_LACLC</name>
<evidence type="ECO:0000256" key="5">
    <source>
        <dbReference type="HAMAP-Rule" id="MF_00378"/>
    </source>
</evidence>
<evidence type="ECO:0000256" key="3">
    <source>
        <dbReference type="ARBA" id="ARBA00022801"/>
    </source>
</evidence>
<dbReference type="HAMAP" id="MF_00378">
    <property type="entry name" value="Exonuc_7_L"/>
    <property type="match status" value="1"/>
</dbReference>
<dbReference type="Pfam" id="PF13742">
    <property type="entry name" value="tRNA_anti_2"/>
    <property type="match status" value="1"/>
</dbReference>
<dbReference type="GO" id="GO:0009318">
    <property type="term" value="C:exodeoxyribonuclease VII complex"/>
    <property type="evidence" value="ECO:0007669"/>
    <property type="project" value="UniProtKB-UniRule"/>
</dbReference>
<evidence type="ECO:0000259" key="8">
    <source>
        <dbReference type="Pfam" id="PF13742"/>
    </source>
</evidence>
<evidence type="ECO:0000259" key="7">
    <source>
        <dbReference type="Pfam" id="PF02601"/>
    </source>
</evidence>
<keyword evidence="1 5" id="KW-0963">Cytoplasm</keyword>
<evidence type="ECO:0000313" key="9">
    <source>
        <dbReference type="EMBL" id="PCS19840.1"/>
    </source>
</evidence>
<dbReference type="PANTHER" id="PTHR30008:SF0">
    <property type="entry name" value="EXODEOXYRIBONUCLEASE 7 LARGE SUBUNIT"/>
    <property type="match status" value="1"/>
</dbReference>
<dbReference type="RefSeq" id="WP_043734887.1">
    <property type="nucleotide sequence ID" value="NZ_JXKC01000002.1"/>
</dbReference>
<dbReference type="InterPro" id="IPR025824">
    <property type="entry name" value="OB-fold_nuc-bd_dom"/>
</dbReference>
<sequence length="417" mass="47160">MTEYLSVSTLTKYLKAKFERDPYLERVYLTGEISNFRRRPNHQYFALKDEGAVIQATMWAGQFRKLDFELEEGMKVLAIGRISIYPPSGSYSINIESLVPDGVGALALKFEQLKKKLAAEGLFDQRWKQNLPQFSKKIAVVTSPSGAVIRDIITTVQRRFPMSQIVLYPTKVQGAGAAEEIAGNIRRANERGDFDVMIIGRGGGSIEDLWGFNEEIVVRAIFESRIPIISSVGHETDVTLADFVADSRAATPTAAAELATPNTKIDLINWANEQESRLFNRLTHLIKIRRERLEKLSQSVVFRQPERLYDGHVQKLDRLCERLTVLTENKVANMKHRYELSANRLIPTYSKIVESKKNKTEQLYQSLLLLDISKIKARGFSLITDENGKIIKSVNDVKKGQALDVELTDGQVKVEVK</sequence>
<proteinExistence type="inferred from homology"/>